<dbReference type="OrthoDB" id="5495136at2"/>
<dbReference type="InterPro" id="IPR017932">
    <property type="entry name" value="GATase_2_dom"/>
</dbReference>
<dbReference type="PANTHER" id="PTHR43187">
    <property type="entry name" value="GLUTAMINE AMIDOTRANSFERASE DUG3-RELATED"/>
    <property type="match status" value="1"/>
</dbReference>
<dbReference type="PANTHER" id="PTHR43187:SF1">
    <property type="entry name" value="GLUTAMINE AMIDOTRANSFERASE DUG3-RELATED"/>
    <property type="match status" value="1"/>
</dbReference>
<dbReference type="EMBL" id="CP012159">
    <property type="protein sequence ID" value="AKT43187.1"/>
    <property type="molecule type" value="Genomic_DNA"/>
</dbReference>
<sequence length="279" mass="30749">MARLVGFIGNRPDLGARALNAEGRPFAVRKKAGAVPSWGVGFYQGGEILLKRRPVDDRPEISLVEMTANLRADILIAHVRTATVGSQRTENTHPFRYRQWLFAHTGTLEAFAKLRSRMRESLPVFLQRDVQGETDSELLFHLFLSFLHDTGQLDRPSVDAPSARAALRSSLALVDRLCAEEGASAGEMNILVSNPEYLLAVHRGPPMAYRVYEGRQDLERLFGGEGGPGRMRIPDLAGSRLTVVGSDFEDDQAPAGWTAVDERAIVTFTRGDAPEVEPI</sequence>
<dbReference type="Pfam" id="PF13230">
    <property type="entry name" value="GATase_4"/>
    <property type="match status" value="1"/>
</dbReference>
<dbReference type="STRING" id="52.CMC5_074180"/>
<dbReference type="RefSeq" id="WP_050434703.1">
    <property type="nucleotide sequence ID" value="NZ_CP012159.1"/>
</dbReference>
<keyword evidence="4" id="KW-1185">Reference proteome</keyword>
<dbReference type="KEGG" id="ccro:CMC5_074180"/>
<dbReference type="AlphaFoldDB" id="A0A0K1ERB3"/>
<feature type="domain" description="Glutamine amidotransferase type-2" evidence="2">
    <location>
        <begin position="2"/>
        <end position="279"/>
    </location>
</feature>
<dbReference type="Gene3D" id="3.60.20.10">
    <property type="entry name" value="Glutamine Phosphoribosylpyrophosphate, subunit 1, domain 1"/>
    <property type="match status" value="1"/>
</dbReference>
<gene>
    <name evidence="3" type="ORF">CMC5_074180</name>
</gene>
<evidence type="ECO:0000313" key="3">
    <source>
        <dbReference type="EMBL" id="AKT43187.1"/>
    </source>
</evidence>
<proteinExistence type="predicted"/>
<dbReference type="Proteomes" id="UP000067626">
    <property type="component" value="Chromosome"/>
</dbReference>
<name>A0A0K1ERB3_CHOCO</name>
<dbReference type="InterPro" id="IPR052373">
    <property type="entry name" value="Gamma-glu_amide_hydrolase"/>
</dbReference>
<reference evidence="3 4" key="1">
    <citation type="submission" date="2015-07" db="EMBL/GenBank/DDBJ databases">
        <title>Genome analysis of myxobacterium Chondromyces crocatus Cm c5 reveals a high potential for natural compound synthesis and the genetic basis for the loss of fruiting body formation.</title>
        <authorList>
            <person name="Zaburannyi N."/>
            <person name="Bunk B."/>
            <person name="Maier J."/>
            <person name="Overmann J."/>
            <person name="Mueller R."/>
        </authorList>
    </citation>
    <scope>NUCLEOTIDE SEQUENCE [LARGE SCALE GENOMIC DNA]</scope>
    <source>
        <strain evidence="3 4">Cm c5</strain>
    </source>
</reference>
<dbReference type="InterPro" id="IPR029055">
    <property type="entry name" value="Ntn_hydrolases_N"/>
</dbReference>
<evidence type="ECO:0000259" key="2">
    <source>
        <dbReference type="PROSITE" id="PS51278"/>
    </source>
</evidence>
<accession>A0A0K1ERB3</accession>
<dbReference type="PROSITE" id="PS51278">
    <property type="entry name" value="GATASE_TYPE_2"/>
    <property type="match status" value="1"/>
</dbReference>
<keyword evidence="1" id="KW-0315">Glutamine amidotransferase</keyword>
<evidence type="ECO:0000256" key="1">
    <source>
        <dbReference type="ARBA" id="ARBA00022962"/>
    </source>
</evidence>
<protein>
    <recommendedName>
        <fullName evidence="2">Glutamine amidotransferase type-2 domain-containing protein</fullName>
    </recommendedName>
</protein>
<evidence type="ECO:0000313" key="4">
    <source>
        <dbReference type="Proteomes" id="UP000067626"/>
    </source>
</evidence>
<dbReference type="SUPFAM" id="SSF56235">
    <property type="entry name" value="N-terminal nucleophile aminohydrolases (Ntn hydrolases)"/>
    <property type="match status" value="1"/>
</dbReference>
<organism evidence="3 4">
    <name type="scientific">Chondromyces crocatus</name>
    <dbReference type="NCBI Taxonomy" id="52"/>
    <lineage>
        <taxon>Bacteria</taxon>
        <taxon>Pseudomonadati</taxon>
        <taxon>Myxococcota</taxon>
        <taxon>Polyangia</taxon>
        <taxon>Polyangiales</taxon>
        <taxon>Polyangiaceae</taxon>
        <taxon>Chondromyces</taxon>
    </lineage>
</organism>
<dbReference type="InterPro" id="IPR026869">
    <property type="entry name" value="EgtC-like"/>
</dbReference>